<sequence length="99" mass="10906">MQRDLSPAVYRRKITGPALPEVPSVGPRNSGTTRPPVWETYGADHELLFPGAGGLGAAPSTSRGWPYRETPGRRYSVRSTCWGNRLGDEDDGRLLRAWP</sequence>
<gene>
    <name evidence="2" type="ORF">DPMN_009506</name>
</gene>
<dbReference type="EMBL" id="JAIWYP010000001">
    <property type="protein sequence ID" value="KAH3885512.1"/>
    <property type="molecule type" value="Genomic_DNA"/>
</dbReference>
<feature type="region of interest" description="Disordered" evidence="1">
    <location>
        <begin position="1"/>
        <end position="37"/>
    </location>
</feature>
<name>A0A9D4S0N0_DREPO</name>
<reference evidence="2" key="1">
    <citation type="journal article" date="2019" name="bioRxiv">
        <title>The Genome of the Zebra Mussel, Dreissena polymorpha: A Resource for Invasive Species Research.</title>
        <authorList>
            <person name="McCartney M.A."/>
            <person name="Auch B."/>
            <person name="Kono T."/>
            <person name="Mallez S."/>
            <person name="Zhang Y."/>
            <person name="Obille A."/>
            <person name="Becker A."/>
            <person name="Abrahante J.E."/>
            <person name="Garbe J."/>
            <person name="Badalamenti J.P."/>
            <person name="Herman A."/>
            <person name="Mangelson H."/>
            <person name="Liachko I."/>
            <person name="Sullivan S."/>
            <person name="Sone E.D."/>
            <person name="Koren S."/>
            <person name="Silverstein K.A.T."/>
            <person name="Beckman K.B."/>
            <person name="Gohl D.M."/>
        </authorList>
    </citation>
    <scope>NUCLEOTIDE SEQUENCE</scope>
    <source>
        <strain evidence="2">Duluth1</strain>
        <tissue evidence="2">Whole animal</tissue>
    </source>
</reference>
<evidence type="ECO:0000256" key="1">
    <source>
        <dbReference type="SAM" id="MobiDB-lite"/>
    </source>
</evidence>
<evidence type="ECO:0000313" key="2">
    <source>
        <dbReference type="EMBL" id="KAH3885512.1"/>
    </source>
</evidence>
<accession>A0A9D4S0N0</accession>
<reference evidence="2" key="2">
    <citation type="submission" date="2020-11" db="EMBL/GenBank/DDBJ databases">
        <authorList>
            <person name="McCartney M.A."/>
            <person name="Auch B."/>
            <person name="Kono T."/>
            <person name="Mallez S."/>
            <person name="Becker A."/>
            <person name="Gohl D.M."/>
            <person name="Silverstein K.A.T."/>
            <person name="Koren S."/>
            <person name="Bechman K.B."/>
            <person name="Herman A."/>
            <person name="Abrahante J.E."/>
            <person name="Garbe J."/>
        </authorList>
    </citation>
    <scope>NUCLEOTIDE SEQUENCE</scope>
    <source>
        <strain evidence="2">Duluth1</strain>
        <tissue evidence="2">Whole animal</tissue>
    </source>
</reference>
<keyword evidence="3" id="KW-1185">Reference proteome</keyword>
<dbReference type="AlphaFoldDB" id="A0A9D4S0N0"/>
<organism evidence="2 3">
    <name type="scientific">Dreissena polymorpha</name>
    <name type="common">Zebra mussel</name>
    <name type="synonym">Mytilus polymorpha</name>
    <dbReference type="NCBI Taxonomy" id="45954"/>
    <lineage>
        <taxon>Eukaryota</taxon>
        <taxon>Metazoa</taxon>
        <taxon>Spiralia</taxon>
        <taxon>Lophotrochozoa</taxon>
        <taxon>Mollusca</taxon>
        <taxon>Bivalvia</taxon>
        <taxon>Autobranchia</taxon>
        <taxon>Heteroconchia</taxon>
        <taxon>Euheterodonta</taxon>
        <taxon>Imparidentia</taxon>
        <taxon>Neoheterodontei</taxon>
        <taxon>Myida</taxon>
        <taxon>Dreissenoidea</taxon>
        <taxon>Dreissenidae</taxon>
        <taxon>Dreissena</taxon>
    </lineage>
</organism>
<dbReference type="Proteomes" id="UP000828390">
    <property type="component" value="Unassembled WGS sequence"/>
</dbReference>
<proteinExistence type="predicted"/>
<comment type="caution">
    <text evidence="2">The sequence shown here is derived from an EMBL/GenBank/DDBJ whole genome shotgun (WGS) entry which is preliminary data.</text>
</comment>
<protein>
    <submittedName>
        <fullName evidence="2">Uncharacterized protein</fullName>
    </submittedName>
</protein>
<evidence type="ECO:0000313" key="3">
    <source>
        <dbReference type="Proteomes" id="UP000828390"/>
    </source>
</evidence>